<gene>
    <name evidence="1" type="ORF">CLV88_1231</name>
</gene>
<dbReference type="EMBL" id="PYGJ01000023">
    <property type="protein sequence ID" value="PSL16034.1"/>
    <property type="molecule type" value="Genomic_DNA"/>
</dbReference>
<protein>
    <submittedName>
        <fullName evidence="1">Uncharacterized protein</fullName>
    </submittedName>
</protein>
<evidence type="ECO:0000313" key="2">
    <source>
        <dbReference type="Proteomes" id="UP000240418"/>
    </source>
</evidence>
<comment type="caution">
    <text evidence="1">The sequence shown here is derived from an EMBL/GenBank/DDBJ whole genome shotgun (WGS) entry which is preliminary data.</text>
</comment>
<organism evidence="1 2">
    <name type="scientific">Shimia abyssi</name>
    <dbReference type="NCBI Taxonomy" id="1662395"/>
    <lineage>
        <taxon>Bacteria</taxon>
        <taxon>Pseudomonadati</taxon>
        <taxon>Pseudomonadota</taxon>
        <taxon>Alphaproteobacteria</taxon>
        <taxon>Rhodobacterales</taxon>
        <taxon>Roseobacteraceae</taxon>
    </lineage>
</organism>
<dbReference type="Proteomes" id="UP000240418">
    <property type="component" value="Unassembled WGS sequence"/>
</dbReference>
<proteinExistence type="predicted"/>
<name>A0A2P8F2T2_9RHOB</name>
<dbReference type="AlphaFoldDB" id="A0A2P8F2T2"/>
<reference evidence="1 2" key="1">
    <citation type="submission" date="2018-03" db="EMBL/GenBank/DDBJ databases">
        <title>Genomic Encyclopedia of Archaeal and Bacterial Type Strains, Phase II (KMG-II): from individual species to whole genera.</title>
        <authorList>
            <person name="Goeker M."/>
        </authorList>
    </citation>
    <scope>NUCLEOTIDE SEQUENCE [LARGE SCALE GENOMIC DNA]</scope>
    <source>
        <strain evidence="1 2">DSM 100673</strain>
    </source>
</reference>
<accession>A0A2P8F2T2</accession>
<keyword evidence="2" id="KW-1185">Reference proteome</keyword>
<sequence>MLTLENDDMIFRFPDLGDDAKFSINFRRTLRIPDTEENYGLPPGLGRFPRAPRRGLQGWASLHTRLNGVSFGNLSPCR</sequence>
<evidence type="ECO:0000313" key="1">
    <source>
        <dbReference type="EMBL" id="PSL16034.1"/>
    </source>
</evidence>